<feature type="transmembrane region" description="Helical" evidence="2">
    <location>
        <begin position="310"/>
        <end position="331"/>
    </location>
</feature>
<evidence type="ECO:0000256" key="2">
    <source>
        <dbReference type="SAM" id="Phobius"/>
    </source>
</evidence>
<evidence type="ECO:0008006" key="5">
    <source>
        <dbReference type="Google" id="ProtNLM"/>
    </source>
</evidence>
<evidence type="ECO:0000313" key="3">
    <source>
        <dbReference type="EMBL" id="MBB5069825.1"/>
    </source>
</evidence>
<protein>
    <recommendedName>
        <fullName evidence="5">DUF11 domain-containing protein</fullName>
    </recommendedName>
</protein>
<sequence>MLRKQSILNRCAPRRAAARRSAVLSCCGLALLIPLLTSAYVPPHPGAPAPGEHVGEHESGWPIEHPSLSLRTEVAPAVARPGDPITQTAVVGNTGDTTLAGVVVTLDSGPCHEVLGHLRPGATETASCSGTAPAHGRVSARAVGMSHGGLPVVERATAEIAESPPEPEPPAPKRPSVALEILPARAGSVPVPVRNTSTVPLLGVEVTGEPPACRRTLGTLEPGRSVTYTCRAAPGETVRLAVSARSLAGEVTAADALVVPPLPPAPPAAEPSPPAERPPPAARPVPPPLDETRVELADSGGPRESPAQTAGFIAVLGVLVMMVSVGALSSATRAGR</sequence>
<organism evidence="3 4">
    <name type="scientific">Saccharopolyspora gloriosae</name>
    <dbReference type="NCBI Taxonomy" id="455344"/>
    <lineage>
        <taxon>Bacteria</taxon>
        <taxon>Bacillati</taxon>
        <taxon>Actinomycetota</taxon>
        <taxon>Actinomycetes</taxon>
        <taxon>Pseudonocardiales</taxon>
        <taxon>Pseudonocardiaceae</taxon>
        <taxon>Saccharopolyspora</taxon>
    </lineage>
</organism>
<reference evidence="3 4" key="1">
    <citation type="submission" date="2020-08" db="EMBL/GenBank/DDBJ databases">
        <title>Sequencing the genomes of 1000 actinobacteria strains.</title>
        <authorList>
            <person name="Klenk H.-P."/>
        </authorList>
    </citation>
    <scope>NUCLEOTIDE SEQUENCE [LARGE SCALE GENOMIC DNA]</scope>
    <source>
        <strain evidence="3 4">DSM 45582</strain>
    </source>
</reference>
<evidence type="ECO:0000256" key="1">
    <source>
        <dbReference type="SAM" id="MobiDB-lite"/>
    </source>
</evidence>
<evidence type="ECO:0000313" key="4">
    <source>
        <dbReference type="Proteomes" id="UP000580474"/>
    </source>
</evidence>
<feature type="compositionally biased region" description="Pro residues" evidence="1">
    <location>
        <begin position="262"/>
        <end position="289"/>
    </location>
</feature>
<accession>A0A840NIG5</accession>
<gene>
    <name evidence="3" type="ORF">BJ969_002913</name>
</gene>
<dbReference type="Proteomes" id="UP000580474">
    <property type="component" value="Unassembled WGS sequence"/>
</dbReference>
<dbReference type="EMBL" id="JACHIV010000001">
    <property type="protein sequence ID" value="MBB5069825.1"/>
    <property type="molecule type" value="Genomic_DNA"/>
</dbReference>
<keyword evidence="4" id="KW-1185">Reference proteome</keyword>
<feature type="region of interest" description="Disordered" evidence="1">
    <location>
        <begin position="262"/>
        <end position="307"/>
    </location>
</feature>
<keyword evidence="2" id="KW-0472">Membrane</keyword>
<dbReference type="AlphaFoldDB" id="A0A840NIG5"/>
<keyword evidence="2" id="KW-1133">Transmembrane helix</keyword>
<proteinExistence type="predicted"/>
<comment type="caution">
    <text evidence="3">The sequence shown here is derived from an EMBL/GenBank/DDBJ whole genome shotgun (WGS) entry which is preliminary data.</text>
</comment>
<dbReference type="RefSeq" id="WP_184479453.1">
    <property type="nucleotide sequence ID" value="NZ_JACHIV010000001.1"/>
</dbReference>
<keyword evidence="2" id="KW-0812">Transmembrane</keyword>
<name>A0A840NIG5_9PSEU</name>